<feature type="compositionally biased region" description="Low complexity" evidence="4">
    <location>
        <begin position="1"/>
        <end position="20"/>
    </location>
</feature>
<reference evidence="5 6" key="1">
    <citation type="journal article" date="2019" name="Int. J. Syst. Evol. Microbiol.">
        <title>The Global Catalogue of Microorganisms (GCM) 10K type strain sequencing project: providing services to taxonomists for standard genome sequencing and annotation.</title>
        <authorList>
            <consortium name="The Broad Institute Genomics Platform"/>
            <consortium name="The Broad Institute Genome Sequencing Center for Infectious Disease"/>
            <person name="Wu L."/>
            <person name="Ma J."/>
        </authorList>
    </citation>
    <scope>NUCLEOTIDE SEQUENCE [LARGE SCALE GENOMIC DNA]</scope>
    <source>
        <strain evidence="5 6">JCM 15313</strain>
    </source>
</reference>
<evidence type="ECO:0000256" key="3">
    <source>
        <dbReference type="RuleBase" id="RU363071"/>
    </source>
</evidence>
<dbReference type="RefSeq" id="WP_344159578.1">
    <property type="nucleotide sequence ID" value="NZ_BAAAPC010000001.1"/>
</dbReference>
<comment type="pathway">
    <text evidence="3">Metabolic intermediate biosynthesis; chorismate biosynthesis; chorismate from D-erythrose 4-phosphate and phosphoenolpyruvate: step 1/7.</text>
</comment>
<comment type="catalytic activity">
    <reaction evidence="3">
        <text>D-erythrose 4-phosphate + phosphoenolpyruvate + H2O = 7-phospho-2-dehydro-3-deoxy-D-arabino-heptonate + phosphate</text>
        <dbReference type="Rhea" id="RHEA:14717"/>
        <dbReference type="ChEBI" id="CHEBI:15377"/>
        <dbReference type="ChEBI" id="CHEBI:16897"/>
        <dbReference type="ChEBI" id="CHEBI:43474"/>
        <dbReference type="ChEBI" id="CHEBI:58394"/>
        <dbReference type="ChEBI" id="CHEBI:58702"/>
        <dbReference type="EC" id="2.5.1.54"/>
    </reaction>
</comment>
<comment type="similarity">
    <text evidence="1 3">Belongs to the class-II DAHP synthase family.</text>
</comment>
<proteinExistence type="inferred from homology"/>
<accession>A0ABN2S5W6</accession>
<gene>
    <name evidence="5" type="ORF">GCM10009799_02560</name>
</gene>
<evidence type="ECO:0000256" key="4">
    <source>
        <dbReference type="SAM" id="MobiDB-lite"/>
    </source>
</evidence>
<keyword evidence="2 3" id="KW-0808">Transferase</keyword>
<evidence type="ECO:0000313" key="5">
    <source>
        <dbReference type="EMBL" id="GAA1980971.1"/>
    </source>
</evidence>
<evidence type="ECO:0000256" key="1">
    <source>
        <dbReference type="ARBA" id="ARBA00008911"/>
    </source>
</evidence>
<keyword evidence="3" id="KW-0028">Amino-acid biosynthesis</keyword>
<keyword evidence="3" id="KW-0057">Aromatic amino acid biosynthesis</keyword>
<dbReference type="PANTHER" id="PTHR21337">
    <property type="entry name" value="PHOSPHO-2-DEHYDRO-3-DEOXYHEPTONATE ALDOLASE 1, 2"/>
    <property type="match status" value="1"/>
</dbReference>
<evidence type="ECO:0000313" key="6">
    <source>
        <dbReference type="Proteomes" id="UP001501585"/>
    </source>
</evidence>
<organism evidence="5 6">
    <name type="scientific">Nocardiopsis rhodophaea</name>
    <dbReference type="NCBI Taxonomy" id="280238"/>
    <lineage>
        <taxon>Bacteria</taxon>
        <taxon>Bacillati</taxon>
        <taxon>Actinomycetota</taxon>
        <taxon>Actinomycetes</taxon>
        <taxon>Streptosporangiales</taxon>
        <taxon>Nocardiopsidaceae</taxon>
        <taxon>Nocardiopsis</taxon>
    </lineage>
</organism>
<dbReference type="SUPFAM" id="SSF51569">
    <property type="entry name" value="Aldolase"/>
    <property type="match status" value="1"/>
</dbReference>
<dbReference type="EMBL" id="BAAAPC010000001">
    <property type="protein sequence ID" value="GAA1980971.1"/>
    <property type="molecule type" value="Genomic_DNA"/>
</dbReference>
<dbReference type="Proteomes" id="UP001501585">
    <property type="component" value="Unassembled WGS sequence"/>
</dbReference>
<feature type="region of interest" description="Disordered" evidence="4">
    <location>
        <begin position="1"/>
        <end position="43"/>
    </location>
</feature>
<dbReference type="PANTHER" id="PTHR21337:SF0">
    <property type="entry name" value="PHOSPHO-2-DEHYDRO-3-DEOXYHEPTONATE ALDOLASE"/>
    <property type="match status" value="1"/>
</dbReference>
<dbReference type="InterPro" id="IPR002480">
    <property type="entry name" value="DAHP_synth_2"/>
</dbReference>
<evidence type="ECO:0000256" key="2">
    <source>
        <dbReference type="ARBA" id="ARBA00022679"/>
    </source>
</evidence>
<dbReference type="InterPro" id="IPR013785">
    <property type="entry name" value="Aldolase_TIM"/>
</dbReference>
<protein>
    <recommendedName>
        <fullName evidence="3">Phospho-2-dehydro-3-deoxyheptonate aldolase</fullName>
        <ecNumber evidence="3">2.5.1.54</ecNumber>
    </recommendedName>
</protein>
<keyword evidence="6" id="KW-1185">Reference proteome</keyword>
<dbReference type="Gene3D" id="3.20.20.70">
    <property type="entry name" value="Aldolase class I"/>
    <property type="match status" value="1"/>
</dbReference>
<sequence>MSMIPADAPAPVAGPGARLPETPPRWHRSSWRERPARQQPVWPDPARACDIARSVSMLPPPVAPEAVVSLRRDLARAAAGQAVVFQAGDCAERFASCGEDAVAGKLRTLLQSAMMLALGTGLPVVKIGRIAGQFGKPRSADTEVVDGVELPVYRGDIVNGPDPVPEARRPDPERMLHAYGHTRAALRTLGGCEAGGADPGEFAWVLEEGPLYTSHEALLLDYEEALTHLDPATDRWFDTSAHMVWVGERTRALDGAHIEFVSGIANPVGVKLGPGATAEEVAELCARLDPERTPGRLVLVPRMGAQRVREALPPLVRAVRDAGHPVVWVCDPMHGNTIRSGSGYKTRRFADIAAEVEGFFAVHRAEGTHPGGVHLEMTGEDVTECLGGIRELGDDHLAERYETACDPRLNGAQAVELVFAIADLLRGARRG</sequence>
<dbReference type="Pfam" id="PF01474">
    <property type="entry name" value="DAHP_synth_2"/>
    <property type="match status" value="2"/>
</dbReference>
<comment type="caution">
    <text evidence="5">The sequence shown here is derived from an EMBL/GenBank/DDBJ whole genome shotgun (WGS) entry which is preliminary data.</text>
</comment>
<name>A0ABN2S5W6_9ACTN</name>
<dbReference type="EC" id="2.5.1.54" evidence="3"/>